<comment type="subcellular location">
    <subcellularLocation>
        <location evidence="6">Cell membrane</location>
        <topology evidence="6">Multi-pass membrane protein</topology>
    </subcellularLocation>
    <subcellularLocation>
        <location evidence="1">Membrane</location>
    </subcellularLocation>
</comment>
<dbReference type="Proteomes" id="UP000046393">
    <property type="component" value="Unplaced"/>
</dbReference>
<reference evidence="8" key="1">
    <citation type="submission" date="2017-02" db="UniProtKB">
        <authorList>
            <consortium name="WormBaseParasite"/>
        </authorList>
    </citation>
    <scope>IDENTIFICATION</scope>
</reference>
<evidence type="ECO:0000256" key="4">
    <source>
        <dbReference type="ARBA" id="ARBA00023136"/>
    </source>
</evidence>
<proteinExistence type="inferred from homology"/>
<accession>A0A0N5AR82</accession>
<dbReference type="GO" id="GO:0005886">
    <property type="term" value="C:plasma membrane"/>
    <property type="evidence" value="ECO:0007669"/>
    <property type="project" value="UniProtKB-SubCell"/>
</dbReference>
<evidence type="ECO:0000256" key="2">
    <source>
        <dbReference type="ARBA" id="ARBA00022692"/>
    </source>
</evidence>
<dbReference type="WBParaSite" id="SMUV_0000721801-mRNA-1">
    <property type="protein sequence ID" value="SMUV_0000721801-mRNA-1"/>
    <property type="gene ID" value="SMUV_0000721801"/>
</dbReference>
<evidence type="ECO:0000313" key="8">
    <source>
        <dbReference type="WBParaSite" id="SMUV_0000721801-mRNA-1"/>
    </source>
</evidence>
<comment type="similarity">
    <text evidence="5 6">Belongs to the anion channel-forming bestrophin (TC 1.A.46) family. Calcium-sensitive chloride channel subfamily.</text>
</comment>
<evidence type="ECO:0000256" key="1">
    <source>
        <dbReference type="ARBA" id="ARBA00004370"/>
    </source>
</evidence>
<comment type="function">
    <text evidence="6">Forms chloride channels.</text>
</comment>
<sequence length="417" mass="49146">MTIQYKQHIVTASPFNSLRIFFRWRGSVWKAVIWELIIWICCYEVIATVYYFLLNESQQRHMRRMCMSMNKRMNYVPLEFMLGFFVNAVVSRWTDSAHNMGYLDDQAIYVAQCIEGNSEHARIVRRTVVRYLCLTQVLVFRDICEGVRKRFPTYDSIVKAGYMLPEEKKKLESYKQMKNFSLDDNDGKYWLPLNWIFVLIMKAKQDGLIRADMWCVKLIDEVKKFQTNMQRLCNYDWVQIPLAYPQVSLIRYKIIFFLLPDILTYKQLFVVVILFHQAHVWVPIITIMQYTFYLGWMKVGASLLNPFGIDDDDFETNFLIDKNFAVIAIIYFLERTCKDTFKKHLQTCMCIVDDAYNTLPEPRRDKFWARPVEAIYSSESTVIVNHPLIGSAAGREVNEAAATPRMTTRSIRAESSS</sequence>
<keyword evidence="4 6" id="KW-0472">Membrane</keyword>
<organism evidence="7 8">
    <name type="scientific">Syphacia muris</name>
    <dbReference type="NCBI Taxonomy" id="451379"/>
    <lineage>
        <taxon>Eukaryota</taxon>
        <taxon>Metazoa</taxon>
        <taxon>Ecdysozoa</taxon>
        <taxon>Nematoda</taxon>
        <taxon>Chromadorea</taxon>
        <taxon>Rhabditida</taxon>
        <taxon>Spirurina</taxon>
        <taxon>Oxyuridomorpha</taxon>
        <taxon>Oxyuroidea</taxon>
        <taxon>Oxyuridae</taxon>
        <taxon>Syphacia</taxon>
    </lineage>
</organism>
<evidence type="ECO:0000256" key="6">
    <source>
        <dbReference type="RuleBase" id="RU363126"/>
    </source>
</evidence>
<dbReference type="PANTHER" id="PTHR10736:SF0">
    <property type="entry name" value="BESTROPHIN HOMOLOG"/>
    <property type="match status" value="1"/>
</dbReference>
<dbReference type="PANTHER" id="PTHR10736">
    <property type="entry name" value="BESTROPHIN"/>
    <property type="match status" value="1"/>
</dbReference>
<name>A0A0N5AR82_9BILA</name>
<feature type="transmembrane region" description="Helical" evidence="6">
    <location>
        <begin position="75"/>
        <end position="94"/>
    </location>
</feature>
<protein>
    <recommendedName>
        <fullName evidence="6">Bestrophin homolog</fullName>
    </recommendedName>
</protein>
<keyword evidence="6" id="KW-0868">Chloride</keyword>
<dbReference type="AlphaFoldDB" id="A0A0N5AR82"/>
<dbReference type="InterPro" id="IPR000615">
    <property type="entry name" value="Bestrophin"/>
</dbReference>
<keyword evidence="2 6" id="KW-0812">Transmembrane</keyword>
<dbReference type="Pfam" id="PF01062">
    <property type="entry name" value="Bestrophin"/>
    <property type="match status" value="1"/>
</dbReference>
<evidence type="ECO:0000256" key="3">
    <source>
        <dbReference type="ARBA" id="ARBA00022989"/>
    </source>
</evidence>
<keyword evidence="6" id="KW-0407">Ion channel</keyword>
<dbReference type="InterPro" id="IPR021134">
    <property type="entry name" value="Bestrophin-like"/>
</dbReference>
<keyword evidence="6" id="KW-0406">Ion transport</keyword>
<keyword evidence="6" id="KW-0869">Chloride channel</keyword>
<dbReference type="GO" id="GO:0034707">
    <property type="term" value="C:chloride channel complex"/>
    <property type="evidence" value="ECO:0007669"/>
    <property type="project" value="UniProtKB-KW"/>
</dbReference>
<feature type="transmembrane region" description="Helical" evidence="6">
    <location>
        <begin position="31"/>
        <end position="54"/>
    </location>
</feature>
<keyword evidence="7" id="KW-1185">Reference proteome</keyword>
<evidence type="ECO:0000256" key="5">
    <source>
        <dbReference type="ARBA" id="ARBA00034769"/>
    </source>
</evidence>
<keyword evidence="3 6" id="KW-1133">Transmembrane helix</keyword>
<evidence type="ECO:0000313" key="7">
    <source>
        <dbReference type="Proteomes" id="UP000046393"/>
    </source>
</evidence>
<keyword evidence="6" id="KW-0813">Transport</keyword>
<dbReference type="GO" id="GO:0005254">
    <property type="term" value="F:chloride channel activity"/>
    <property type="evidence" value="ECO:0007669"/>
    <property type="project" value="UniProtKB-KW"/>
</dbReference>
<keyword evidence="6" id="KW-1003">Cell membrane</keyword>